<dbReference type="EMBL" id="JAINUG010000004">
    <property type="protein sequence ID" value="KAJ8417381.1"/>
    <property type="molecule type" value="Genomic_DNA"/>
</dbReference>
<dbReference type="Proteomes" id="UP001221898">
    <property type="component" value="Unassembled WGS sequence"/>
</dbReference>
<name>A0AAD7TC01_9TELE</name>
<sequence>MRPAVPRIPLPSVLVASSILGFTPSLFQPQRLTDKLITGLGSPQSPMEILTASGGLDLGAGLQAPIGPDDEKGTRLDSTNICSSYISKYAVQCITSEGGNRNTDHLLIIFG</sequence>
<organism evidence="1 2">
    <name type="scientific">Aldrovandia affinis</name>
    <dbReference type="NCBI Taxonomy" id="143900"/>
    <lineage>
        <taxon>Eukaryota</taxon>
        <taxon>Metazoa</taxon>
        <taxon>Chordata</taxon>
        <taxon>Craniata</taxon>
        <taxon>Vertebrata</taxon>
        <taxon>Euteleostomi</taxon>
        <taxon>Actinopterygii</taxon>
        <taxon>Neopterygii</taxon>
        <taxon>Teleostei</taxon>
        <taxon>Notacanthiformes</taxon>
        <taxon>Halosauridae</taxon>
        <taxon>Aldrovandia</taxon>
    </lineage>
</organism>
<gene>
    <name evidence="1" type="ORF">AAFF_G00286080</name>
</gene>
<evidence type="ECO:0000313" key="1">
    <source>
        <dbReference type="EMBL" id="KAJ8417381.1"/>
    </source>
</evidence>
<comment type="caution">
    <text evidence="1">The sequence shown here is derived from an EMBL/GenBank/DDBJ whole genome shotgun (WGS) entry which is preliminary data.</text>
</comment>
<reference evidence="1" key="1">
    <citation type="journal article" date="2023" name="Science">
        <title>Genome structures resolve the early diversification of teleost fishes.</title>
        <authorList>
            <person name="Parey E."/>
            <person name="Louis A."/>
            <person name="Montfort J."/>
            <person name="Bouchez O."/>
            <person name="Roques C."/>
            <person name="Iampietro C."/>
            <person name="Lluch J."/>
            <person name="Castinel A."/>
            <person name="Donnadieu C."/>
            <person name="Desvignes T."/>
            <person name="Floi Bucao C."/>
            <person name="Jouanno E."/>
            <person name="Wen M."/>
            <person name="Mejri S."/>
            <person name="Dirks R."/>
            <person name="Jansen H."/>
            <person name="Henkel C."/>
            <person name="Chen W.J."/>
            <person name="Zahm M."/>
            <person name="Cabau C."/>
            <person name="Klopp C."/>
            <person name="Thompson A.W."/>
            <person name="Robinson-Rechavi M."/>
            <person name="Braasch I."/>
            <person name="Lecointre G."/>
            <person name="Bobe J."/>
            <person name="Postlethwait J.H."/>
            <person name="Berthelot C."/>
            <person name="Roest Crollius H."/>
            <person name="Guiguen Y."/>
        </authorList>
    </citation>
    <scope>NUCLEOTIDE SEQUENCE</scope>
    <source>
        <strain evidence="1">NC1722</strain>
    </source>
</reference>
<accession>A0AAD7TC01</accession>
<proteinExistence type="predicted"/>
<keyword evidence="2" id="KW-1185">Reference proteome</keyword>
<dbReference type="AlphaFoldDB" id="A0AAD7TC01"/>
<evidence type="ECO:0000313" key="2">
    <source>
        <dbReference type="Proteomes" id="UP001221898"/>
    </source>
</evidence>
<protein>
    <submittedName>
        <fullName evidence="1">Uncharacterized protein</fullName>
    </submittedName>
</protein>